<comment type="domain">
    <text evidence="14">The DBINO region is involved in binding to DNA.</text>
</comment>
<feature type="compositionally biased region" description="Low complexity" evidence="16">
    <location>
        <begin position="376"/>
        <end position="387"/>
    </location>
</feature>
<evidence type="ECO:0000259" key="18">
    <source>
        <dbReference type="PROSITE" id="PS51194"/>
    </source>
</evidence>
<evidence type="ECO:0000259" key="19">
    <source>
        <dbReference type="PROSITE" id="PS51413"/>
    </source>
</evidence>
<dbReference type="FunFam" id="3.40.50.10810:FF:000006">
    <property type="entry name" value="Putative DNA helicase INO80"/>
    <property type="match status" value="1"/>
</dbReference>
<evidence type="ECO:0000256" key="5">
    <source>
        <dbReference type="ARBA" id="ARBA00022763"/>
    </source>
</evidence>
<dbReference type="PROSITE" id="PS51192">
    <property type="entry name" value="HELICASE_ATP_BIND_1"/>
    <property type="match status" value="1"/>
</dbReference>
<gene>
    <name evidence="20" type="primary">INO80_2</name>
    <name evidence="20" type="ORF">BG006_005622</name>
</gene>
<feature type="compositionally biased region" description="Polar residues" evidence="16">
    <location>
        <begin position="122"/>
        <end position="134"/>
    </location>
</feature>
<dbReference type="SMART" id="SM00487">
    <property type="entry name" value="DEXDc"/>
    <property type="match status" value="1"/>
</dbReference>
<dbReference type="Pfam" id="PF00271">
    <property type="entry name" value="Helicase_C"/>
    <property type="match status" value="1"/>
</dbReference>
<evidence type="ECO:0000256" key="15">
    <source>
        <dbReference type="SAM" id="Coils"/>
    </source>
</evidence>
<dbReference type="CDD" id="cd18002">
    <property type="entry name" value="DEXQc_INO80"/>
    <property type="match status" value="1"/>
</dbReference>
<evidence type="ECO:0000256" key="7">
    <source>
        <dbReference type="ARBA" id="ARBA00022840"/>
    </source>
</evidence>
<dbReference type="GO" id="GO:0006281">
    <property type="term" value="P:DNA repair"/>
    <property type="evidence" value="ECO:0007669"/>
    <property type="project" value="UniProtKB-UniRule"/>
</dbReference>
<feature type="compositionally biased region" description="Polar residues" evidence="16">
    <location>
        <begin position="190"/>
        <end position="202"/>
    </location>
</feature>
<organism evidence="20 21">
    <name type="scientific">Podila minutissima</name>
    <dbReference type="NCBI Taxonomy" id="64525"/>
    <lineage>
        <taxon>Eukaryota</taxon>
        <taxon>Fungi</taxon>
        <taxon>Fungi incertae sedis</taxon>
        <taxon>Mucoromycota</taxon>
        <taxon>Mortierellomycotina</taxon>
        <taxon>Mortierellomycetes</taxon>
        <taxon>Mortierellales</taxon>
        <taxon>Mortierellaceae</taxon>
        <taxon>Podila</taxon>
    </lineage>
</organism>
<feature type="compositionally biased region" description="Basic and acidic residues" evidence="16">
    <location>
        <begin position="240"/>
        <end position="250"/>
    </location>
</feature>
<evidence type="ECO:0000313" key="21">
    <source>
        <dbReference type="Proteomes" id="UP000696485"/>
    </source>
</evidence>
<dbReference type="Pfam" id="PF13892">
    <property type="entry name" value="DBINO"/>
    <property type="match status" value="1"/>
</dbReference>
<dbReference type="EC" id="3.6.4.-" evidence="14"/>
<comment type="caution">
    <text evidence="20">The sequence shown here is derived from an EMBL/GenBank/DDBJ whole genome shotgun (WGS) entry which is preliminary data.</text>
</comment>
<feature type="compositionally biased region" description="Polar residues" evidence="16">
    <location>
        <begin position="269"/>
        <end position="278"/>
    </location>
</feature>
<dbReference type="EMBL" id="JAAAUY010000318">
    <property type="protein sequence ID" value="KAF9331510.1"/>
    <property type="molecule type" value="Genomic_DNA"/>
</dbReference>
<feature type="domain" description="DBINO" evidence="19">
    <location>
        <begin position="471"/>
        <end position="596"/>
    </location>
</feature>
<keyword evidence="11" id="KW-0804">Transcription</keyword>
<dbReference type="FunFam" id="3.40.50.300:FF:001269">
    <property type="entry name" value="SNF2 family helicase/ATPase"/>
    <property type="match status" value="1"/>
</dbReference>
<feature type="compositionally biased region" description="Basic residues" evidence="16">
    <location>
        <begin position="337"/>
        <end position="346"/>
    </location>
</feature>
<feature type="compositionally biased region" description="Acidic residues" evidence="16">
    <location>
        <begin position="418"/>
        <end position="427"/>
    </location>
</feature>
<dbReference type="InterPro" id="IPR050520">
    <property type="entry name" value="INO80/SWR1_helicase"/>
</dbReference>
<feature type="coiled-coil region" evidence="15">
    <location>
        <begin position="543"/>
        <end position="579"/>
    </location>
</feature>
<comment type="function">
    <text evidence="14">ATPase component of the INO80 complex which remodels chromatin by shifting nucleosomes and is involved in DNA repair.</text>
</comment>
<feature type="compositionally biased region" description="Basic and acidic residues" evidence="16">
    <location>
        <begin position="1555"/>
        <end position="1570"/>
    </location>
</feature>
<feature type="region of interest" description="Disordered" evidence="16">
    <location>
        <begin position="265"/>
        <end position="462"/>
    </location>
</feature>
<comment type="catalytic activity">
    <reaction evidence="14">
        <text>ATP + H2O = ADP + phosphate + H(+)</text>
        <dbReference type="Rhea" id="RHEA:13065"/>
        <dbReference type="ChEBI" id="CHEBI:15377"/>
        <dbReference type="ChEBI" id="CHEBI:15378"/>
        <dbReference type="ChEBI" id="CHEBI:30616"/>
        <dbReference type="ChEBI" id="CHEBI:43474"/>
        <dbReference type="ChEBI" id="CHEBI:456216"/>
    </reaction>
</comment>
<evidence type="ECO:0000256" key="6">
    <source>
        <dbReference type="ARBA" id="ARBA00022801"/>
    </source>
</evidence>
<keyword evidence="8" id="KW-0805">Transcription regulation</keyword>
<evidence type="ECO:0000256" key="2">
    <source>
        <dbReference type="ARBA" id="ARBA00007025"/>
    </source>
</evidence>
<dbReference type="GO" id="GO:0006351">
    <property type="term" value="P:DNA-templated transcription"/>
    <property type="evidence" value="ECO:0007669"/>
    <property type="project" value="InterPro"/>
</dbReference>
<sequence>MKVWSEKRLTTCMAIMVTRVSNAARRALRGIWPRPHAADLLSGTRARMLPLGDRSPSSHNHDYDRVAASRDRNYQEPKRDASPPAHTPARHCRGDHSESPEEARLGSSTMDIRSEAGGTPKLSHSQPPQLSPTQTKRRPKTEQDKRSTKPKMEESPSVPPTPEGSLSSAPVKVKAKRGRKPKNKDLLPTAESSQAYTNGTATKRSHPAESGLEEQEGFDRDRPLDDGDDADQESMSGVEPGRDIPREEFSKHKDLMTYMLDVHKRGQKVQKTYEAQTAQKRRKLHEKFVAKQEKRLESATPSEAATDQNDDDDEGYLGSQAPGTSKPLGSQLPVTKGRGRGRKKLHSLGSIKTEGDELARKETKAERKRREKKMAAEAAALAQVRAMAKIRELGHQAPETPQEESDDQDANVPGTNTYEDESDEPDYEQTPRRTLDPLEDERSEAGQNDAMDEESIARRQDREYESKRRAIWDLIAHRQVREMTKILASSSSTKAQNCKKVAQLCQREIRKVAARSVKTSKEIHARARKVNREMLLFWKRNEREERELRKKAEKEAIEKLRVEEEMREARRQARKLNFLITQTELYSHFIGKKIGTEAAEADDDSVRVRMQPTADPSEMAIAQDPNHTPVEGELDFEEATDEALEAQAKWGAQQALLAAQERTKNFDESVKEHREDQSNIALNQSDLDEMNFQNPSSMPTITEIEQPKMLMCQLKGYQIKGLNWLANLYEQGINGILADEMGLGKTVQSISLMAHLAESQNIWGPFLVIAPASTLHNWQQEFTKFTPDLKALPYWGTISDRKTLRKFWLKKQVYNKDAPFHVIITSYQLVVADEKYFQRVKWQYMVLDEAQAIKSSSSNRWKTLLGFNCRNRLLLTGTPIQNSMQELWALLHFIMPSLFDSHEEFSEWFSKDIESHAENKGTLNEHQLKRLHMILKPFMLRRIKKNVQNELGDKIELEISCELTARQRALYRGLKEKISIAELLEKASSLNDTDSVDSLMNLVMQFRKVCNHPELFERADVVSPLALCSFSQTPSIAREGDDLYVAYTTKSQISYTIPKKLYRDGGLLQVPSEGSQAGSDTKHLDILFNIWTPDHIAESMFEEEGAFSFLRFSDYSPAQASKIFRGSLLDRFVQHVETSELRSRRGHSLGFDEDDEDDSSSSSSSFARFLISELSDPFSMANQSLLGHTKDLGRVLSKSELGEYLPMMQPAYRPKAVAPPIDIVCSDRTFLVDQQRTLFDHQMRRMLLGVSEFMTEAPYQPKPDSPVADLWNVNSGRGLLGEPSLSAMGYSTIEVPQMKQLVMDSGKLAVLDKLLVELKAGGHRVLVYFQMTKMIDLMEEYLTYRQYKYLRLDGSSKISDRRDMVTDWQTRPEIFIFLLSTRAGGLGINLTAADTVIFYDSDWNPTVDQQAMDRAHRLGQTRQVTVYRLITKGTIEERILQRAKQKDEIQKVVISGGEFKQNVDFKPREIVSLLLDDDELASKLQEQQLKRKAEEEEVKNSRKGGSSSVSASGGRPSKRTKKDDGSSSSTTTTGDVSGSVTPRQGRTLDEMWTEMENRGDATPEGSEEKPKGKRGSAKAKVPREPKPKKEKEPKAKKAPKLSKKAQAAADAAAAAATALLMGGEEMENID</sequence>
<dbReference type="PANTHER" id="PTHR45685">
    <property type="entry name" value="HELICASE SRCAP-RELATED"/>
    <property type="match status" value="1"/>
</dbReference>
<name>A0A9P5SK45_9FUNG</name>
<feature type="compositionally biased region" description="Low complexity" evidence="16">
    <location>
        <begin position="1503"/>
        <end position="1515"/>
    </location>
</feature>
<evidence type="ECO:0000256" key="11">
    <source>
        <dbReference type="ARBA" id="ARBA00023163"/>
    </source>
</evidence>
<dbReference type="InterPro" id="IPR000330">
    <property type="entry name" value="SNF2_N"/>
</dbReference>
<keyword evidence="7 14" id="KW-0067">ATP-binding</keyword>
<dbReference type="Proteomes" id="UP000696485">
    <property type="component" value="Unassembled WGS sequence"/>
</dbReference>
<dbReference type="GO" id="GO:0060255">
    <property type="term" value="P:regulation of macromolecule metabolic process"/>
    <property type="evidence" value="ECO:0007669"/>
    <property type="project" value="UniProtKB-ARBA"/>
</dbReference>
<feature type="compositionally biased region" description="Basic and acidic residues" evidence="16">
    <location>
        <begin position="140"/>
        <end position="154"/>
    </location>
</feature>
<dbReference type="Gene3D" id="3.40.50.10810">
    <property type="entry name" value="Tandem AAA-ATPase domain"/>
    <property type="match status" value="1"/>
</dbReference>
<dbReference type="InterPro" id="IPR038718">
    <property type="entry name" value="SNF2-like_sf"/>
</dbReference>
<dbReference type="GO" id="GO:0005524">
    <property type="term" value="F:ATP binding"/>
    <property type="evidence" value="ECO:0007669"/>
    <property type="project" value="UniProtKB-UniRule"/>
</dbReference>
<keyword evidence="21" id="KW-1185">Reference proteome</keyword>
<evidence type="ECO:0000256" key="8">
    <source>
        <dbReference type="ARBA" id="ARBA00023015"/>
    </source>
</evidence>
<dbReference type="PROSITE" id="PS51194">
    <property type="entry name" value="HELICASE_CTER"/>
    <property type="match status" value="1"/>
</dbReference>
<dbReference type="PANTHER" id="PTHR45685:SF2">
    <property type="entry name" value="CHROMATIN-REMODELING ATPASE INO80"/>
    <property type="match status" value="1"/>
</dbReference>
<feature type="compositionally biased region" description="Basic and acidic residues" evidence="16">
    <location>
        <begin position="1581"/>
        <end position="1595"/>
    </location>
</feature>
<keyword evidence="20" id="KW-0347">Helicase</keyword>
<keyword evidence="4" id="KW-0547">Nucleotide-binding</keyword>
<keyword evidence="6 14" id="KW-0378">Hydrolase</keyword>
<evidence type="ECO:0000256" key="1">
    <source>
        <dbReference type="ARBA" id="ARBA00004123"/>
    </source>
</evidence>
<comment type="subcellular location">
    <subcellularLocation>
        <location evidence="1 14">Nucleus</location>
    </subcellularLocation>
</comment>
<evidence type="ECO:0000259" key="17">
    <source>
        <dbReference type="PROSITE" id="PS51192"/>
    </source>
</evidence>
<dbReference type="GO" id="GO:0004386">
    <property type="term" value="F:helicase activity"/>
    <property type="evidence" value="ECO:0007669"/>
    <property type="project" value="UniProtKB-KW"/>
</dbReference>
<dbReference type="SUPFAM" id="SSF52540">
    <property type="entry name" value="P-loop containing nucleoside triphosphate hydrolases"/>
    <property type="match status" value="2"/>
</dbReference>
<evidence type="ECO:0000256" key="14">
    <source>
        <dbReference type="RuleBase" id="RU368001"/>
    </source>
</evidence>
<dbReference type="Gene3D" id="3.40.50.300">
    <property type="entry name" value="P-loop containing nucleotide triphosphate hydrolases"/>
    <property type="match status" value="1"/>
</dbReference>
<dbReference type="InterPro" id="IPR031047">
    <property type="entry name" value="DEXQc_INO80"/>
</dbReference>
<proteinExistence type="inferred from homology"/>
<feature type="compositionally biased region" description="Basic and acidic residues" evidence="16">
    <location>
        <begin position="59"/>
        <end position="81"/>
    </location>
</feature>
<feature type="compositionally biased region" description="Basic and acidic residues" evidence="16">
    <location>
        <begin position="92"/>
        <end position="104"/>
    </location>
</feature>
<evidence type="ECO:0000256" key="12">
    <source>
        <dbReference type="ARBA" id="ARBA00023204"/>
    </source>
</evidence>
<dbReference type="GO" id="GO:0140658">
    <property type="term" value="F:ATP-dependent chromatin remodeler activity"/>
    <property type="evidence" value="ECO:0007669"/>
    <property type="project" value="InterPro"/>
</dbReference>
<dbReference type="InterPro" id="IPR020838">
    <property type="entry name" value="DBINO"/>
</dbReference>
<reference evidence="20" key="1">
    <citation type="journal article" date="2020" name="Fungal Divers.">
        <title>Resolving the Mortierellaceae phylogeny through synthesis of multi-gene phylogenetics and phylogenomics.</title>
        <authorList>
            <person name="Vandepol N."/>
            <person name="Liber J."/>
            <person name="Desiro A."/>
            <person name="Na H."/>
            <person name="Kennedy M."/>
            <person name="Barry K."/>
            <person name="Grigoriev I.V."/>
            <person name="Miller A.N."/>
            <person name="O'Donnell K."/>
            <person name="Stajich J.E."/>
            <person name="Bonito G."/>
        </authorList>
    </citation>
    <scope>NUCLEOTIDE SEQUENCE</scope>
    <source>
        <strain evidence="20">NVP1</strain>
    </source>
</reference>
<comment type="similarity">
    <text evidence="2 14">Belongs to the SNF2/RAD54 helicase family.</text>
</comment>
<keyword evidence="9 14" id="KW-0238">DNA-binding</keyword>
<dbReference type="InterPro" id="IPR027417">
    <property type="entry name" value="P-loop_NTPase"/>
</dbReference>
<dbReference type="Pfam" id="PF00176">
    <property type="entry name" value="SNF2-rel_dom"/>
    <property type="match status" value="1"/>
</dbReference>
<dbReference type="CDD" id="cd18793">
    <property type="entry name" value="SF2_C_SNF"/>
    <property type="match status" value="1"/>
</dbReference>
<evidence type="ECO:0000256" key="4">
    <source>
        <dbReference type="ARBA" id="ARBA00022741"/>
    </source>
</evidence>
<evidence type="ECO:0000256" key="13">
    <source>
        <dbReference type="ARBA" id="ARBA00023242"/>
    </source>
</evidence>
<dbReference type="InterPro" id="IPR001650">
    <property type="entry name" value="Helicase_C-like"/>
</dbReference>
<keyword evidence="13" id="KW-0539">Nucleus</keyword>
<evidence type="ECO:0000256" key="3">
    <source>
        <dbReference type="ARBA" id="ARBA00019805"/>
    </source>
</evidence>
<feature type="compositionally biased region" description="Basic residues" evidence="16">
    <location>
        <begin position="173"/>
        <end position="182"/>
    </location>
</feature>
<evidence type="ECO:0000313" key="20">
    <source>
        <dbReference type="EMBL" id="KAF9331510.1"/>
    </source>
</evidence>
<feature type="compositionally biased region" description="Basic and acidic residues" evidence="16">
    <location>
        <begin position="353"/>
        <end position="365"/>
    </location>
</feature>
<feature type="compositionally biased region" description="Basic and acidic residues" evidence="16">
    <location>
        <begin position="1488"/>
        <end position="1500"/>
    </location>
</feature>
<dbReference type="GO" id="GO:0042393">
    <property type="term" value="F:histone binding"/>
    <property type="evidence" value="ECO:0007669"/>
    <property type="project" value="TreeGrafter"/>
</dbReference>
<dbReference type="InterPro" id="IPR049730">
    <property type="entry name" value="SNF2/RAD54-like_C"/>
</dbReference>
<feature type="domain" description="Helicase ATP-binding" evidence="17">
    <location>
        <begin position="726"/>
        <end position="897"/>
    </location>
</feature>
<keyword evidence="12 14" id="KW-0234">DNA repair</keyword>
<feature type="compositionally biased region" description="Low complexity" evidence="16">
    <location>
        <begin position="1526"/>
        <end position="1541"/>
    </location>
</feature>
<evidence type="ECO:0000256" key="16">
    <source>
        <dbReference type="SAM" id="MobiDB-lite"/>
    </source>
</evidence>
<dbReference type="SMART" id="SM00490">
    <property type="entry name" value="HELICc"/>
    <property type="match status" value="1"/>
</dbReference>
<dbReference type="GO" id="GO:0003677">
    <property type="term" value="F:DNA binding"/>
    <property type="evidence" value="ECO:0007669"/>
    <property type="project" value="UniProtKB-UniRule"/>
</dbReference>
<feature type="region of interest" description="Disordered" evidence="16">
    <location>
        <begin position="1487"/>
        <end position="1605"/>
    </location>
</feature>
<dbReference type="PROSITE" id="PS51413">
    <property type="entry name" value="DBINO"/>
    <property type="match status" value="1"/>
</dbReference>
<dbReference type="GO" id="GO:0016887">
    <property type="term" value="F:ATP hydrolysis activity"/>
    <property type="evidence" value="ECO:0007669"/>
    <property type="project" value="TreeGrafter"/>
</dbReference>
<feature type="domain" description="Helicase C-terminal" evidence="18">
    <location>
        <begin position="1310"/>
        <end position="1471"/>
    </location>
</feature>
<feature type="compositionally biased region" description="Basic and acidic residues" evidence="16">
    <location>
        <begin position="286"/>
        <end position="297"/>
    </location>
</feature>
<accession>A0A9P5SK45</accession>
<protein>
    <recommendedName>
        <fullName evidence="3 14">Chromatin-remodeling ATPase INO80</fullName>
        <ecNumber evidence="14">3.6.4.-</ecNumber>
    </recommendedName>
</protein>
<keyword evidence="5 14" id="KW-0227">DNA damage</keyword>
<evidence type="ECO:0000256" key="9">
    <source>
        <dbReference type="ARBA" id="ARBA00023125"/>
    </source>
</evidence>
<evidence type="ECO:0000256" key="10">
    <source>
        <dbReference type="ARBA" id="ARBA00023159"/>
    </source>
</evidence>
<dbReference type="GO" id="GO:0031011">
    <property type="term" value="C:Ino80 complex"/>
    <property type="evidence" value="ECO:0007669"/>
    <property type="project" value="UniProtKB-UniRule"/>
</dbReference>
<dbReference type="InterPro" id="IPR014001">
    <property type="entry name" value="Helicase_ATP-bd"/>
</dbReference>
<comment type="subunit">
    <text evidence="14">Component of the INO80 chromatin-remodeling complex.</text>
</comment>
<keyword evidence="10" id="KW-0010">Activator</keyword>
<feature type="region of interest" description="Disordered" evidence="16">
    <location>
        <begin position="49"/>
        <end position="250"/>
    </location>
</feature>
<keyword evidence="15" id="KW-0175">Coiled coil</keyword>